<evidence type="ECO:0000256" key="1">
    <source>
        <dbReference type="SAM" id="MobiDB-lite"/>
    </source>
</evidence>
<feature type="compositionally biased region" description="Low complexity" evidence="1">
    <location>
        <begin position="757"/>
        <end position="770"/>
    </location>
</feature>
<feature type="compositionally biased region" description="Polar residues" evidence="1">
    <location>
        <begin position="679"/>
        <end position="694"/>
    </location>
</feature>
<accession>A0AAV0BD26</accession>
<feature type="compositionally biased region" description="Low complexity" evidence="1">
    <location>
        <begin position="381"/>
        <end position="391"/>
    </location>
</feature>
<feature type="compositionally biased region" description="Polar residues" evidence="1">
    <location>
        <begin position="42"/>
        <end position="63"/>
    </location>
</feature>
<feature type="region of interest" description="Disordered" evidence="1">
    <location>
        <begin position="310"/>
        <end position="417"/>
    </location>
</feature>
<comment type="caution">
    <text evidence="2">The sequence shown here is derived from an EMBL/GenBank/DDBJ whole genome shotgun (WGS) entry which is preliminary data.</text>
</comment>
<keyword evidence="3" id="KW-1185">Reference proteome</keyword>
<dbReference type="AlphaFoldDB" id="A0AAV0BD26"/>
<feature type="region of interest" description="Disordered" evidence="1">
    <location>
        <begin position="42"/>
        <end position="79"/>
    </location>
</feature>
<dbReference type="Proteomes" id="UP001153365">
    <property type="component" value="Unassembled WGS sequence"/>
</dbReference>
<evidence type="ECO:0000313" key="3">
    <source>
        <dbReference type="Proteomes" id="UP001153365"/>
    </source>
</evidence>
<feature type="compositionally biased region" description="Low complexity" evidence="1">
    <location>
        <begin position="153"/>
        <end position="180"/>
    </location>
</feature>
<gene>
    <name evidence="2" type="ORF">PPACK8108_LOCUS16461</name>
</gene>
<feature type="region of interest" description="Disordered" evidence="1">
    <location>
        <begin position="271"/>
        <end position="295"/>
    </location>
</feature>
<feature type="region of interest" description="Disordered" evidence="1">
    <location>
        <begin position="464"/>
        <end position="500"/>
    </location>
</feature>
<sequence>MEVEHLPAPLSSIQNAPADLTRSNSPAPYAFAYEVYDRQVSRVQPASTNPRHSNPPTMHQRNNSSVIPSQPKPIKPQPPQEVCLECMMRDRDMADVDVVGPGVWARKSDADFEEALAAEMNLDDQDESSESTKDDDLAVTDGSNTRLNRHRSSGLNNSSLRGSQHGDGSSNIHASQSISSLNRSKPRRKPIGLGQPLTTPALKAWTQINPPASSHRWKTLQLYLKEQRHYLELEHRAKLTAQYETERTGKQIRSSIENNLLRYENSSRTDYDFLSTTPASTRGRNNATKPRSSSTVLLSSGLVAETLDVSKDEKEASRHWTSEAKNRQLSTCRASTSSLRNGYPQTPLSPSPYSNQPGVETLQRSSSQNPSCKNPYPPSPSTRAPSPSRFSIASRRSGLTDSLRPFSNWSRSRRSGSNSVFSFAASGSMIDMHLGLSQDRHYPQGSHQPFISSPRTVEHFRVNPNGPRYNGLRSPSQTLPLPRDLDNAMSHVDSSPRKDKTRLKRRIRDVLLKLGLAKVSSGATTRSDLKRLPKSAGGGLGRTHIDDEPLAPPPPLSVLAREQQNHRRNRSALSLPLSTGPKLNGYRPQSAVTGLTAPAGIDSGLSSPVSQFGPPSPGYPSGASPYMDPANRQHLDSLAEELNTTDRSGYHLRVGSRSRAFSSSSGNGASAMYLRNRTTQSPHGINSNISQGNLNEDEGFYPGSSPPQRGVSPDESTGRAASESIKTVMSKSSRLRSMFHLPFRRSVSSSINLNQALSPSPVPTLLSSNPRDQNGINGETNTNKMIRRGEGRGREEIRFKNEMSQPPMINKDYLPSEKAKQGISRSNDFLALPLYINFLS</sequence>
<reference evidence="2" key="1">
    <citation type="submission" date="2022-06" db="EMBL/GenBank/DDBJ databases">
        <authorList>
            <consortium name="SYNGENTA / RWTH Aachen University"/>
        </authorList>
    </citation>
    <scope>NUCLEOTIDE SEQUENCE</scope>
</reference>
<feature type="compositionally biased region" description="Basic and acidic residues" evidence="1">
    <location>
        <begin position="787"/>
        <end position="801"/>
    </location>
</feature>
<feature type="region of interest" description="Disordered" evidence="1">
    <location>
        <begin position="1"/>
        <end position="24"/>
    </location>
</feature>
<proteinExistence type="predicted"/>
<protein>
    <submittedName>
        <fullName evidence="2">Expressed protein</fullName>
    </submittedName>
</protein>
<feature type="compositionally biased region" description="Acidic residues" evidence="1">
    <location>
        <begin position="120"/>
        <end position="129"/>
    </location>
</feature>
<feature type="compositionally biased region" description="Pro residues" evidence="1">
    <location>
        <begin position="70"/>
        <end position="79"/>
    </location>
</feature>
<feature type="compositionally biased region" description="Polar residues" evidence="1">
    <location>
        <begin position="272"/>
        <end position="291"/>
    </location>
</feature>
<dbReference type="EMBL" id="CALTRL010004479">
    <property type="protein sequence ID" value="CAH7683130.1"/>
    <property type="molecule type" value="Genomic_DNA"/>
</dbReference>
<evidence type="ECO:0000313" key="2">
    <source>
        <dbReference type="EMBL" id="CAH7683130.1"/>
    </source>
</evidence>
<feature type="region of interest" description="Disordered" evidence="1">
    <location>
        <begin position="522"/>
        <end position="587"/>
    </location>
</feature>
<feature type="compositionally biased region" description="Polar residues" evidence="1">
    <location>
        <begin position="327"/>
        <end position="372"/>
    </location>
</feature>
<feature type="region of interest" description="Disordered" evidence="1">
    <location>
        <begin position="755"/>
        <end position="810"/>
    </location>
</feature>
<feature type="compositionally biased region" description="Low complexity" evidence="1">
    <location>
        <begin position="406"/>
        <end position="417"/>
    </location>
</feature>
<organism evidence="2 3">
    <name type="scientific">Phakopsora pachyrhizi</name>
    <name type="common">Asian soybean rust disease fungus</name>
    <dbReference type="NCBI Taxonomy" id="170000"/>
    <lineage>
        <taxon>Eukaryota</taxon>
        <taxon>Fungi</taxon>
        <taxon>Dikarya</taxon>
        <taxon>Basidiomycota</taxon>
        <taxon>Pucciniomycotina</taxon>
        <taxon>Pucciniomycetes</taxon>
        <taxon>Pucciniales</taxon>
        <taxon>Phakopsoraceae</taxon>
        <taxon>Phakopsora</taxon>
    </lineage>
</organism>
<feature type="compositionally biased region" description="Basic and acidic residues" evidence="1">
    <location>
        <begin position="310"/>
        <end position="326"/>
    </location>
</feature>
<name>A0AAV0BD26_PHAPC</name>
<feature type="region of interest" description="Disordered" evidence="1">
    <location>
        <begin position="679"/>
        <end position="731"/>
    </location>
</feature>
<feature type="region of interest" description="Disordered" evidence="1">
    <location>
        <begin position="120"/>
        <end position="198"/>
    </location>
</feature>
<feature type="compositionally biased region" description="Polar residues" evidence="1">
    <location>
        <begin position="771"/>
        <end position="784"/>
    </location>
</feature>
<feature type="compositionally biased region" description="Polar residues" evidence="1">
    <location>
        <begin position="11"/>
        <end position="24"/>
    </location>
</feature>